<feature type="transmembrane region" description="Helical" evidence="6">
    <location>
        <begin position="281"/>
        <end position="299"/>
    </location>
</feature>
<reference evidence="8" key="1">
    <citation type="submission" date="2018-05" db="EMBL/GenBank/DDBJ databases">
        <authorList>
            <person name="Lanie J.A."/>
            <person name="Ng W.-L."/>
            <person name="Kazmierczak K.M."/>
            <person name="Andrzejewski T.M."/>
            <person name="Davidsen T.M."/>
            <person name="Wayne K.J."/>
            <person name="Tettelin H."/>
            <person name="Glass J.I."/>
            <person name="Rusch D."/>
            <person name="Podicherti R."/>
            <person name="Tsui H.-C.T."/>
            <person name="Winkler M.E."/>
        </authorList>
    </citation>
    <scope>NUCLEOTIDE SEQUENCE</scope>
</reference>
<dbReference type="EMBL" id="UINC01086089">
    <property type="protein sequence ID" value="SVC34220.1"/>
    <property type="molecule type" value="Genomic_DNA"/>
</dbReference>
<dbReference type="Pfam" id="PF02687">
    <property type="entry name" value="FtsX"/>
    <property type="match status" value="1"/>
</dbReference>
<protein>
    <recommendedName>
        <fullName evidence="7">ABC3 transporter permease C-terminal domain-containing protein</fullName>
    </recommendedName>
</protein>
<keyword evidence="3 6" id="KW-0812">Transmembrane</keyword>
<feature type="transmembrane region" description="Helical" evidence="6">
    <location>
        <begin position="311"/>
        <end position="330"/>
    </location>
</feature>
<dbReference type="GO" id="GO:0005886">
    <property type="term" value="C:plasma membrane"/>
    <property type="evidence" value="ECO:0007669"/>
    <property type="project" value="UniProtKB-SubCell"/>
</dbReference>
<sequence>HTFNVTGIVPTEEPGWRELMPNFPGIVDKDNIRDWNPGIDFDSSRIRDQDEDYWKQHRGTPKAFISLETGQNLWANRYGEATAVRYEFAEGKGEEIKANLRKEFDPAKIGLVFRDVRTEAVSGKAANDFGGLFIGLSFFLVIAALILMGLLFAFGVEQRAPQIGTLLAVGFTGKSVRNLLLVEGLVLALAGAGLGAWAGLGYTQALVHLLSSKWAWAGALGNGSITYHAEPITVVYGIVGGLFVAIFTIWLTVRKLSQASAIALLRGQPIAPTPVRAGRKAIITATVCAAIAIGLGFAMKDAQGQMKAGGFFGAGMLLLISCLCVCHAWLGKMAHSGGTTFASLSAMGWRGSARRRGRSLACIGLLACGVFLLISVGAFRLDPNEGAQERWSGTGGFAFFGKT</sequence>
<gene>
    <name evidence="8" type="ORF">METZ01_LOCUS287074</name>
</gene>
<evidence type="ECO:0000259" key="7">
    <source>
        <dbReference type="Pfam" id="PF02687"/>
    </source>
</evidence>
<evidence type="ECO:0000256" key="4">
    <source>
        <dbReference type="ARBA" id="ARBA00022989"/>
    </source>
</evidence>
<accession>A0A382LC34</accession>
<evidence type="ECO:0000256" key="6">
    <source>
        <dbReference type="SAM" id="Phobius"/>
    </source>
</evidence>
<dbReference type="InterPro" id="IPR051125">
    <property type="entry name" value="ABC-4/HrtB_transporter"/>
</dbReference>
<feature type="non-terminal residue" evidence="8">
    <location>
        <position position="1"/>
    </location>
</feature>
<dbReference type="PANTHER" id="PTHR43738:SF2">
    <property type="entry name" value="ABC TRANSPORTER PERMEASE"/>
    <property type="match status" value="1"/>
</dbReference>
<feature type="domain" description="ABC3 transporter permease C-terminal" evidence="7">
    <location>
        <begin position="136"/>
        <end position="259"/>
    </location>
</feature>
<proteinExistence type="predicted"/>
<keyword evidence="4 6" id="KW-1133">Transmembrane helix</keyword>
<evidence type="ECO:0000256" key="3">
    <source>
        <dbReference type="ARBA" id="ARBA00022692"/>
    </source>
</evidence>
<keyword evidence="5 6" id="KW-0472">Membrane</keyword>
<feature type="transmembrane region" description="Helical" evidence="6">
    <location>
        <begin position="360"/>
        <end position="381"/>
    </location>
</feature>
<organism evidence="8">
    <name type="scientific">marine metagenome</name>
    <dbReference type="NCBI Taxonomy" id="408172"/>
    <lineage>
        <taxon>unclassified sequences</taxon>
        <taxon>metagenomes</taxon>
        <taxon>ecological metagenomes</taxon>
    </lineage>
</organism>
<evidence type="ECO:0000313" key="8">
    <source>
        <dbReference type="EMBL" id="SVC34220.1"/>
    </source>
</evidence>
<dbReference type="PANTHER" id="PTHR43738">
    <property type="entry name" value="ABC TRANSPORTER, MEMBRANE PROTEIN"/>
    <property type="match status" value="1"/>
</dbReference>
<comment type="subcellular location">
    <subcellularLocation>
        <location evidence="1">Cell membrane</location>
        <topology evidence="1">Multi-pass membrane protein</topology>
    </subcellularLocation>
</comment>
<dbReference type="InterPro" id="IPR003838">
    <property type="entry name" value="ABC3_permease_C"/>
</dbReference>
<name>A0A382LC34_9ZZZZ</name>
<keyword evidence="2" id="KW-1003">Cell membrane</keyword>
<feature type="transmembrane region" description="Helical" evidence="6">
    <location>
        <begin position="176"/>
        <end position="200"/>
    </location>
</feature>
<evidence type="ECO:0000256" key="5">
    <source>
        <dbReference type="ARBA" id="ARBA00023136"/>
    </source>
</evidence>
<evidence type="ECO:0000256" key="1">
    <source>
        <dbReference type="ARBA" id="ARBA00004651"/>
    </source>
</evidence>
<feature type="transmembrane region" description="Helical" evidence="6">
    <location>
        <begin position="132"/>
        <end position="156"/>
    </location>
</feature>
<feature type="transmembrane region" description="Helical" evidence="6">
    <location>
        <begin position="234"/>
        <end position="253"/>
    </location>
</feature>
<evidence type="ECO:0000256" key="2">
    <source>
        <dbReference type="ARBA" id="ARBA00022475"/>
    </source>
</evidence>
<feature type="non-terminal residue" evidence="8">
    <location>
        <position position="403"/>
    </location>
</feature>
<dbReference type="AlphaFoldDB" id="A0A382LC34"/>